<feature type="region of interest" description="Disordered" evidence="1">
    <location>
        <begin position="1"/>
        <end position="22"/>
    </location>
</feature>
<comment type="caution">
    <text evidence="2">The sequence shown here is derived from an EMBL/GenBank/DDBJ whole genome shotgun (WGS) entry which is preliminary data.</text>
</comment>
<dbReference type="Proteomes" id="UP000248311">
    <property type="component" value="Unassembled WGS sequence"/>
</dbReference>
<accession>A0A318SR46</accession>
<evidence type="ECO:0000313" key="2">
    <source>
        <dbReference type="EMBL" id="PYE84062.1"/>
    </source>
</evidence>
<gene>
    <name evidence="2" type="ORF">DFP88_103426</name>
</gene>
<dbReference type="EMBL" id="QJTE01000003">
    <property type="protein sequence ID" value="PYE84062.1"/>
    <property type="molecule type" value="Genomic_DNA"/>
</dbReference>
<protein>
    <submittedName>
        <fullName evidence="2">Uncharacterized protein</fullName>
    </submittedName>
</protein>
<keyword evidence="3" id="KW-1185">Reference proteome</keyword>
<dbReference type="RefSeq" id="WP_425450834.1">
    <property type="nucleotide sequence ID" value="NZ_QJTE01000003.1"/>
</dbReference>
<organism evidence="2 3">
    <name type="scientific">Pseudoroseicyclus aestuarii</name>
    <dbReference type="NCBI Taxonomy" id="1795041"/>
    <lineage>
        <taxon>Bacteria</taxon>
        <taxon>Pseudomonadati</taxon>
        <taxon>Pseudomonadota</taxon>
        <taxon>Alphaproteobacteria</taxon>
        <taxon>Rhodobacterales</taxon>
        <taxon>Paracoccaceae</taxon>
        <taxon>Pseudoroseicyclus</taxon>
    </lineage>
</organism>
<feature type="region of interest" description="Disordered" evidence="1">
    <location>
        <begin position="99"/>
        <end position="124"/>
    </location>
</feature>
<dbReference type="AlphaFoldDB" id="A0A318SR46"/>
<name>A0A318SR46_9RHOB</name>
<sequence length="124" mass="12570">MGPAQDESGLVPQEAGRSGTVGRRAGLALRRGGALLLLAGAAACGPASGDKSSDGFINRHGPADLVAGIWIDPEGCDHWIIDDGLEGYLSERLQPDGRPVCSGVGEPGTAVGPFKEGSPLPDLL</sequence>
<evidence type="ECO:0000313" key="3">
    <source>
        <dbReference type="Proteomes" id="UP000248311"/>
    </source>
</evidence>
<proteinExistence type="predicted"/>
<evidence type="ECO:0000256" key="1">
    <source>
        <dbReference type="SAM" id="MobiDB-lite"/>
    </source>
</evidence>
<reference evidence="2 3" key="1">
    <citation type="submission" date="2018-06" db="EMBL/GenBank/DDBJ databases">
        <title>Genomic Encyclopedia of Type Strains, Phase III (KMG-III): the genomes of soil and plant-associated and newly described type strains.</title>
        <authorList>
            <person name="Whitman W."/>
        </authorList>
    </citation>
    <scope>NUCLEOTIDE SEQUENCE [LARGE SCALE GENOMIC DNA]</scope>
    <source>
        <strain evidence="2 3">CECT 9025</strain>
    </source>
</reference>